<dbReference type="RefSeq" id="WP_005199091.1">
    <property type="nucleotide sequence ID" value="NZ_CP136136.1"/>
</dbReference>
<proteinExistence type="predicted"/>
<evidence type="ECO:0000256" key="2">
    <source>
        <dbReference type="SAM" id="Phobius"/>
    </source>
</evidence>
<evidence type="ECO:0000313" key="3">
    <source>
        <dbReference type="EMBL" id="MDG6781041.1"/>
    </source>
</evidence>
<feature type="transmembrane region" description="Helical" evidence="2">
    <location>
        <begin position="54"/>
        <end position="76"/>
    </location>
</feature>
<sequence>MGSSKSKNDDNSTVWAALIIIALGFLAIAWPYFLGTWLAVSVAGASNPSPARTATGWVLEGIWLTVLLSVVVWFWWDSEREKAEARRREIAEAETQAAKRQRMVDFGPEGFALYEEAEASVSAITESEAARTGWLGAPAEFDFQADLEAIADNLCRAHEIRRATTDASSIKNFSESDKRMLQDAQREIARLEKSVKRRVALIFKCAREASDIDRALREDRENVEMAKQREELRGRLSPMLYGAHKTPSETPSEAADVVTARATAFHELKALIDRHRIEGIGES</sequence>
<keyword evidence="2" id="KW-1133">Transmembrane helix</keyword>
<feature type="transmembrane region" description="Helical" evidence="2">
    <location>
        <begin position="12"/>
        <end position="34"/>
    </location>
</feature>
<evidence type="ECO:0000256" key="1">
    <source>
        <dbReference type="SAM" id="Coils"/>
    </source>
</evidence>
<comment type="caution">
    <text evidence="3">The sequence shown here is derived from an EMBL/GenBank/DDBJ whole genome shotgun (WGS) entry which is preliminary data.</text>
</comment>
<organism evidence="3">
    <name type="scientific">Gordonia rubripertincta</name>
    <name type="common">Rhodococcus corallinus</name>
    <dbReference type="NCBI Taxonomy" id="36822"/>
    <lineage>
        <taxon>Bacteria</taxon>
        <taxon>Bacillati</taxon>
        <taxon>Actinomycetota</taxon>
        <taxon>Actinomycetes</taxon>
        <taxon>Mycobacteriales</taxon>
        <taxon>Gordoniaceae</taxon>
        <taxon>Gordonia</taxon>
    </lineage>
</organism>
<gene>
    <name evidence="3" type="ORF">QBL07_09360</name>
</gene>
<protein>
    <submittedName>
        <fullName evidence="3">Uncharacterized protein</fullName>
    </submittedName>
</protein>
<accession>A0AAW6RBK6</accession>
<feature type="coiled-coil region" evidence="1">
    <location>
        <begin position="174"/>
        <end position="201"/>
    </location>
</feature>
<keyword evidence="2" id="KW-0812">Transmembrane</keyword>
<dbReference type="AlphaFoldDB" id="A0AAW6RBK6"/>
<dbReference type="EMBL" id="JARUXG010000004">
    <property type="protein sequence ID" value="MDG6781041.1"/>
    <property type="molecule type" value="Genomic_DNA"/>
</dbReference>
<keyword evidence="2" id="KW-0472">Membrane</keyword>
<reference evidence="3" key="1">
    <citation type="submission" date="2023-04" db="EMBL/GenBank/DDBJ databases">
        <title>Characterization and analysis of the complete genome of Gordonia rubripertincta 112, the degrader of aromatic and aliphatic compounds.</title>
        <authorList>
            <person name="Frantsuzova E."/>
            <person name="Bogun A."/>
            <person name="Delegan Y."/>
        </authorList>
    </citation>
    <scope>NUCLEOTIDE SEQUENCE</scope>
    <source>
        <strain evidence="3">112</strain>
    </source>
</reference>
<name>A0AAW6RBK6_GORRU</name>
<keyword evidence="1" id="KW-0175">Coiled coil</keyword>